<feature type="region of interest" description="Disordered" evidence="1">
    <location>
        <begin position="64"/>
        <end position="86"/>
    </location>
</feature>
<accession>A0ABT3C9H1</accession>
<dbReference type="RefSeq" id="WP_264066895.1">
    <property type="nucleotide sequence ID" value="NZ_JACKTY010000020.1"/>
</dbReference>
<sequence length="86" mass="9152">MGRLKIPISDDRKIRRVTVRPACRQVAATIAVVAGRIAGDPNGYGVEETVGTDRARENVFAKSGEAAHKEAGAAPPLQQAAMRVKK</sequence>
<comment type="caution">
    <text evidence="2">The sequence shown here is derived from an EMBL/GenBank/DDBJ whole genome shotgun (WGS) entry which is preliminary data.</text>
</comment>
<evidence type="ECO:0000256" key="1">
    <source>
        <dbReference type="SAM" id="MobiDB-lite"/>
    </source>
</evidence>
<proteinExistence type="predicted"/>
<dbReference type="Proteomes" id="UP001526201">
    <property type="component" value="Unassembled WGS sequence"/>
</dbReference>
<evidence type="ECO:0000313" key="3">
    <source>
        <dbReference type="Proteomes" id="UP001526201"/>
    </source>
</evidence>
<organism evidence="2 3">
    <name type="scientific">Mycolicibacterium komossense</name>
    <dbReference type="NCBI Taxonomy" id="1779"/>
    <lineage>
        <taxon>Bacteria</taxon>
        <taxon>Bacillati</taxon>
        <taxon>Actinomycetota</taxon>
        <taxon>Actinomycetes</taxon>
        <taxon>Mycobacteriales</taxon>
        <taxon>Mycobacteriaceae</taxon>
        <taxon>Mycolicibacterium</taxon>
    </lineage>
</organism>
<gene>
    <name evidence="2" type="ORF">H7J73_08445</name>
</gene>
<keyword evidence="3" id="KW-1185">Reference proteome</keyword>
<protein>
    <submittedName>
        <fullName evidence="2">Uncharacterized protein</fullName>
    </submittedName>
</protein>
<evidence type="ECO:0000313" key="2">
    <source>
        <dbReference type="EMBL" id="MCV7226061.1"/>
    </source>
</evidence>
<name>A0ABT3C9H1_9MYCO</name>
<reference evidence="2 3" key="1">
    <citation type="journal article" date="2022" name="BMC Genomics">
        <title>Comparative genome analysis of mycobacteria focusing on tRNA and non-coding RNA.</title>
        <authorList>
            <person name="Behra P.R.K."/>
            <person name="Pettersson B.M.F."/>
            <person name="Ramesh M."/>
            <person name="Das S."/>
            <person name="Dasgupta S."/>
            <person name="Kirsebom L.A."/>
        </authorList>
    </citation>
    <scope>NUCLEOTIDE SEQUENCE [LARGE SCALE GENOMIC DNA]</scope>
    <source>
        <strain evidence="2 3">DSM 44078</strain>
    </source>
</reference>
<dbReference type="EMBL" id="JACKTY010000020">
    <property type="protein sequence ID" value="MCV7226061.1"/>
    <property type="molecule type" value="Genomic_DNA"/>
</dbReference>